<dbReference type="STRING" id="688867.SAMN05660236_0643"/>
<dbReference type="EMBL" id="FUZU01000001">
    <property type="protein sequence ID" value="SKC45228.1"/>
    <property type="molecule type" value="Genomic_DNA"/>
</dbReference>
<evidence type="ECO:0000313" key="2">
    <source>
        <dbReference type="Proteomes" id="UP000190961"/>
    </source>
</evidence>
<name>A0A1T5J1W7_9BACT</name>
<dbReference type="AlphaFoldDB" id="A0A1T5J1W7"/>
<gene>
    <name evidence="1" type="ORF">SAMN05660236_0643</name>
</gene>
<accession>A0A1T5J1W7</accession>
<proteinExistence type="predicted"/>
<organism evidence="1 2">
    <name type="scientific">Ohtaekwangia koreensis</name>
    <dbReference type="NCBI Taxonomy" id="688867"/>
    <lineage>
        <taxon>Bacteria</taxon>
        <taxon>Pseudomonadati</taxon>
        <taxon>Bacteroidota</taxon>
        <taxon>Cytophagia</taxon>
        <taxon>Cytophagales</taxon>
        <taxon>Fulvivirgaceae</taxon>
        <taxon>Ohtaekwangia</taxon>
    </lineage>
</organism>
<protein>
    <submittedName>
        <fullName evidence="1">Uncharacterized protein</fullName>
    </submittedName>
</protein>
<keyword evidence="2" id="KW-1185">Reference proteome</keyword>
<dbReference type="Proteomes" id="UP000190961">
    <property type="component" value="Unassembled WGS sequence"/>
</dbReference>
<sequence>MAGISRQLMRIVLIALLFQFLSPAFFTVVTQNGSMNEDNHGVVVHAHHSSIVIPQLLKEKDETEEYKADVLDLVDFFPLIDFTDHSFVLTQLHESKLTPFSFGDRIDHQPPLFTLYSVFLI</sequence>
<reference evidence="1 2" key="1">
    <citation type="submission" date="2017-02" db="EMBL/GenBank/DDBJ databases">
        <authorList>
            <person name="Peterson S.W."/>
        </authorList>
    </citation>
    <scope>NUCLEOTIDE SEQUENCE [LARGE SCALE GENOMIC DNA]</scope>
    <source>
        <strain evidence="1 2">DSM 25262</strain>
    </source>
</reference>
<evidence type="ECO:0000313" key="1">
    <source>
        <dbReference type="EMBL" id="SKC45228.1"/>
    </source>
</evidence>